<proteinExistence type="predicted"/>
<protein>
    <submittedName>
        <fullName evidence="1">(northern house mosquito) hypothetical protein</fullName>
    </submittedName>
</protein>
<dbReference type="EMBL" id="HBUE01150367">
    <property type="protein sequence ID" value="CAG6504837.1"/>
    <property type="molecule type" value="Transcribed_RNA"/>
</dbReference>
<sequence length="123" mass="13566">MENLRTDNISAIIYLKFIKFLKLITRTSSSSIVSPIIGFSARQPSTFILLTSRLTVFSIALATISKAASTAIEIILIVFGRDVLVDLHFTITVLQVGGDRLSSYHRPGLRFTSISSGNRIHNI</sequence>
<evidence type="ECO:0000313" key="1">
    <source>
        <dbReference type="EMBL" id="CAG6504837.1"/>
    </source>
</evidence>
<reference evidence="1" key="1">
    <citation type="submission" date="2021-05" db="EMBL/GenBank/DDBJ databases">
        <authorList>
            <person name="Alioto T."/>
            <person name="Alioto T."/>
            <person name="Gomez Garrido J."/>
        </authorList>
    </citation>
    <scope>NUCLEOTIDE SEQUENCE</scope>
</reference>
<name>A0A8D8GCH7_CULPI</name>
<organism evidence="1">
    <name type="scientific">Culex pipiens</name>
    <name type="common">House mosquito</name>
    <dbReference type="NCBI Taxonomy" id="7175"/>
    <lineage>
        <taxon>Eukaryota</taxon>
        <taxon>Metazoa</taxon>
        <taxon>Ecdysozoa</taxon>
        <taxon>Arthropoda</taxon>
        <taxon>Hexapoda</taxon>
        <taxon>Insecta</taxon>
        <taxon>Pterygota</taxon>
        <taxon>Neoptera</taxon>
        <taxon>Endopterygota</taxon>
        <taxon>Diptera</taxon>
        <taxon>Nematocera</taxon>
        <taxon>Culicoidea</taxon>
        <taxon>Culicidae</taxon>
        <taxon>Culicinae</taxon>
        <taxon>Culicini</taxon>
        <taxon>Culex</taxon>
        <taxon>Culex</taxon>
    </lineage>
</organism>
<dbReference type="EMBL" id="HBUE01255338">
    <property type="protein sequence ID" value="CAG6556120.1"/>
    <property type="molecule type" value="Transcribed_RNA"/>
</dbReference>
<accession>A0A8D8GCH7</accession>
<dbReference type="AlphaFoldDB" id="A0A8D8GCH7"/>